<protein>
    <submittedName>
        <fullName evidence="2">Uncharacterized protein</fullName>
    </submittedName>
</protein>
<dbReference type="Proteomes" id="UP000823749">
    <property type="component" value="Chromosome 6"/>
</dbReference>
<keyword evidence="3" id="KW-1185">Reference proteome</keyword>
<proteinExistence type="predicted"/>
<feature type="region of interest" description="Disordered" evidence="1">
    <location>
        <begin position="69"/>
        <end position="159"/>
    </location>
</feature>
<comment type="caution">
    <text evidence="2">The sequence shown here is derived from an EMBL/GenBank/DDBJ whole genome shotgun (WGS) entry which is preliminary data.</text>
</comment>
<evidence type="ECO:0000256" key="1">
    <source>
        <dbReference type="SAM" id="MobiDB-lite"/>
    </source>
</evidence>
<evidence type="ECO:0000313" key="3">
    <source>
        <dbReference type="Proteomes" id="UP000823749"/>
    </source>
</evidence>
<feature type="compositionally biased region" description="Basic and acidic residues" evidence="1">
    <location>
        <begin position="123"/>
        <end position="134"/>
    </location>
</feature>
<organism evidence="2 3">
    <name type="scientific">Rhododendron griersonianum</name>
    <dbReference type="NCBI Taxonomy" id="479676"/>
    <lineage>
        <taxon>Eukaryota</taxon>
        <taxon>Viridiplantae</taxon>
        <taxon>Streptophyta</taxon>
        <taxon>Embryophyta</taxon>
        <taxon>Tracheophyta</taxon>
        <taxon>Spermatophyta</taxon>
        <taxon>Magnoliopsida</taxon>
        <taxon>eudicotyledons</taxon>
        <taxon>Gunneridae</taxon>
        <taxon>Pentapetalae</taxon>
        <taxon>asterids</taxon>
        <taxon>Ericales</taxon>
        <taxon>Ericaceae</taxon>
        <taxon>Ericoideae</taxon>
        <taxon>Rhodoreae</taxon>
        <taxon>Rhododendron</taxon>
    </lineage>
</organism>
<dbReference type="EMBL" id="JACTNZ010000006">
    <property type="protein sequence ID" value="KAG5544430.1"/>
    <property type="molecule type" value="Genomic_DNA"/>
</dbReference>
<dbReference type="AlphaFoldDB" id="A0AAV6JW82"/>
<sequence length="159" mass="16813">MVVSDHTSKYLAEKYVDCIRSNPDMPLEHLQQRVRKDLMVDISHTQAYRAKRKTLDLIEGTNLEQFGSGGLVFSRLTGKPRGRPRQGGNQASSSRGRGLVAAAFEGGQALTSRGRGGGGKGRGRIDGGRGRGDGGRGMGFGNTSQPPPPAQASQAPAPV</sequence>
<gene>
    <name evidence="2" type="ORF">RHGRI_017002</name>
</gene>
<evidence type="ECO:0000313" key="2">
    <source>
        <dbReference type="EMBL" id="KAG5544430.1"/>
    </source>
</evidence>
<name>A0AAV6JW82_9ERIC</name>
<accession>A0AAV6JW82</accession>
<reference evidence="2 3" key="1">
    <citation type="submission" date="2020-08" db="EMBL/GenBank/DDBJ databases">
        <title>Plant Genome Project.</title>
        <authorList>
            <person name="Zhang R.-G."/>
        </authorList>
    </citation>
    <scope>NUCLEOTIDE SEQUENCE [LARGE SCALE GENOMIC DNA]</scope>
    <source>
        <strain evidence="2">WSP0</strain>
        <tissue evidence="2">Leaf</tissue>
    </source>
</reference>